<accession>A0ABT4RTT6</accession>
<protein>
    <submittedName>
        <fullName evidence="2">Uncharacterized protein</fullName>
    </submittedName>
</protein>
<gene>
    <name evidence="2" type="ORF">OJ962_30720</name>
</gene>
<evidence type="ECO:0000313" key="3">
    <source>
        <dbReference type="Proteomes" id="UP001147700"/>
    </source>
</evidence>
<dbReference type="InterPro" id="IPR011044">
    <property type="entry name" value="Quino_amine_DH_bsu"/>
</dbReference>
<proteinExistence type="predicted"/>
<sequence>MRATIAVLLLLALAPAAHARSYSIAAPVADTLAVTGGDIVLAAGHVVWLESRGAGDVLVAAGPDGVRRDIAAFPPGRGERLLSVVGSANTVLAQRALCRGRCLDDNDHPGEALRVDLATGAQSRDHPCGRPVPFTFFALDRTAFGAACNADSRVVDVADGARATVPGQLRALAGRFAAASDAEAGALVVSDWRTGAVVSRVRIGEKPLWLVELSEDGTLVYSLGETLERLAPGAARSERLPEGIETRVSGGATATRDDDGVITVGERRVTVEGLQPYWAFDGARVAWVARPCGDLVVQVWDLAEGPPAPAPSACADARVGTVKLAGDHLKVRLTCPRAAVGTGCAGWVDAKLSRRGRTVTTGGDSYVLASGRSVTMTIWLPRTPRARPLVARVKSGDAPAVRRPVRG</sequence>
<dbReference type="EMBL" id="JAPCID010000068">
    <property type="protein sequence ID" value="MDA0141902.1"/>
    <property type="molecule type" value="Genomic_DNA"/>
</dbReference>
<dbReference type="SUPFAM" id="SSF50969">
    <property type="entry name" value="YVTN repeat-like/Quinoprotein amine dehydrogenase"/>
    <property type="match status" value="1"/>
</dbReference>
<name>A0ABT4RTT6_9ACTN</name>
<evidence type="ECO:0000256" key="1">
    <source>
        <dbReference type="SAM" id="SignalP"/>
    </source>
</evidence>
<dbReference type="RefSeq" id="WP_202952654.1">
    <property type="nucleotide sequence ID" value="NZ_JAPCID010000068.1"/>
</dbReference>
<dbReference type="Proteomes" id="UP001147700">
    <property type="component" value="Unassembled WGS sequence"/>
</dbReference>
<keyword evidence="1" id="KW-0732">Signal</keyword>
<organism evidence="2 3">
    <name type="scientific">Solirubrobacter deserti</name>
    <dbReference type="NCBI Taxonomy" id="2282478"/>
    <lineage>
        <taxon>Bacteria</taxon>
        <taxon>Bacillati</taxon>
        <taxon>Actinomycetota</taxon>
        <taxon>Thermoleophilia</taxon>
        <taxon>Solirubrobacterales</taxon>
        <taxon>Solirubrobacteraceae</taxon>
        <taxon>Solirubrobacter</taxon>
    </lineage>
</organism>
<comment type="caution">
    <text evidence="2">The sequence shown here is derived from an EMBL/GenBank/DDBJ whole genome shotgun (WGS) entry which is preliminary data.</text>
</comment>
<feature type="signal peptide" evidence="1">
    <location>
        <begin position="1"/>
        <end position="19"/>
    </location>
</feature>
<evidence type="ECO:0000313" key="2">
    <source>
        <dbReference type="EMBL" id="MDA0141902.1"/>
    </source>
</evidence>
<reference evidence="2" key="1">
    <citation type="submission" date="2022-10" db="EMBL/GenBank/DDBJ databases">
        <title>The WGS of Solirubrobacter sp. CPCC 204708.</title>
        <authorList>
            <person name="Jiang Z."/>
        </authorList>
    </citation>
    <scope>NUCLEOTIDE SEQUENCE</scope>
    <source>
        <strain evidence="2">CPCC 204708</strain>
    </source>
</reference>
<keyword evidence="3" id="KW-1185">Reference proteome</keyword>
<feature type="chain" id="PRO_5046782423" evidence="1">
    <location>
        <begin position="20"/>
        <end position="407"/>
    </location>
</feature>